<dbReference type="Proteomes" id="UP001378956">
    <property type="component" value="Unassembled WGS sequence"/>
</dbReference>
<comment type="caution">
    <text evidence="1">The sequence shown here is derived from an EMBL/GenBank/DDBJ whole genome shotgun (WGS) entry which is preliminary data.</text>
</comment>
<proteinExistence type="predicted"/>
<evidence type="ECO:0000313" key="2">
    <source>
        <dbReference type="Proteomes" id="UP001378956"/>
    </source>
</evidence>
<evidence type="ECO:0000313" key="1">
    <source>
        <dbReference type="EMBL" id="MEJ2905061.1"/>
    </source>
</evidence>
<dbReference type="EMBL" id="JBBEUB010000009">
    <property type="protein sequence ID" value="MEJ2905061.1"/>
    <property type="molecule type" value="Genomic_DNA"/>
</dbReference>
<sequence length="485" mass="55531">MSSSIESDESILPEKVTLFESFPKQDEFINAVTGGEFSFVLFGGAIRGGKTFVLLAIFCLLCKVFPGSRWALVRKNLPTIKKNLYPSWNKIKPDTFIDKMNNETHTVTFKNGSQIIFFPENYAQDKDLDRWKGLEVNGFGFEEINECQQVSLFKAFERAGSYIVPGLKVQPKPIVMATCNPTQGWVKQLIYTPWKNKTLKKTWHYIQSRIHDNLPLLAAQPDYLPSLKENLNIYEYLVYVDGDWDVQLKTGGEWLRGFELSKHVRPLDYDISNMLHISMDSNVYPYIAVTVWQLVKNGTGWKIRQVHELPAADPINTGTMAGRHVGEWLNAIEYKQRVMIYGDRSTKNRNNIDENKKSFFQLFTEAIIKEGFRIEDKMLPNAPPVSTIADFVNAILAGEIPGLEIEIAEHCRESINDYIETKTDKDGSMLKVRVPHPTIEKLTYEKNGHLTDTFKDFIVSAFNKEYLAFLSKRKKSNLSSLSAIR</sequence>
<gene>
    <name evidence="1" type="ORF">WAE58_21630</name>
</gene>
<name>A0ABU8NSF9_9SPHI</name>
<accession>A0ABU8NSF9</accession>
<protein>
    <submittedName>
        <fullName evidence="1">Terminase family protein</fullName>
    </submittedName>
</protein>
<reference evidence="1 2" key="1">
    <citation type="submission" date="2024-03" db="EMBL/GenBank/DDBJ databases">
        <title>Sequence of Lycoming College Course Isolates.</title>
        <authorList>
            <person name="Plotts O."/>
            <person name="Newman J."/>
        </authorList>
    </citation>
    <scope>NUCLEOTIDE SEQUENCE [LARGE SCALE GENOMIC DNA]</scope>
    <source>
        <strain evidence="1 2">CJB-3</strain>
    </source>
</reference>
<dbReference type="Pfam" id="PF03237">
    <property type="entry name" value="Terminase_6N"/>
    <property type="match status" value="1"/>
</dbReference>
<dbReference type="InterPro" id="IPR027417">
    <property type="entry name" value="P-loop_NTPase"/>
</dbReference>
<dbReference type="Gene3D" id="3.40.50.300">
    <property type="entry name" value="P-loop containing nucleotide triphosphate hydrolases"/>
    <property type="match status" value="1"/>
</dbReference>
<keyword evidence="2" id="KW-1185">Reference proteome</keyword>
<dbReference type="RefSeq" id="WP_337717545.1">
    <property type="nucleotide sequence ID" value="NZ_JBBEUB010000009.1"/>
</dbReference>
<organism evidence="1 2">
    <name type="scientific">Pedobacter panaciterrae</name>
    <dbReference type="NCBI Taxonomy" id="363849"/>
    <lineage>
        <taxon>Bacteria</taxon>
        <taxon>Pseudomonadati</taxon>
        <taxon>Bacteroidota</taxon>
        <taxon>Sphingobacteriia</taxon>
        <taxon>Sphingobacteriales</taxon>
        <taxon>Sphingobacteriaceae</taxon>
        <taxon>Pedobacter</taxon>
    </lineage>
</organism>